<organism evidence="16 17">
    <name type="scientific">Heyndrickxia acidicola</name>
    <dbReference type="NCBI Taxonomy" id="209389"/>
    <lineage>
        <taxon>Bacteria</taxon>
        <taxon>Bacillati</taxon>
        <taxon>Bacillota</taxon>
        <taxon>Bacilli</taxon>
        <taxon>Bacillales</taxon>
        <taxon>Bacillaceae</taxon>
        <taxon>Heyndrickxia</taxon>
    </lineage>
</organism>
<dbReference type="CDD" id="cd02027">
    <property type="entry name" value="APSK"/>
    <property type="match status" value="1"/>
</dbReference>
<evidence type="ECO:0000256" key="10">
    <source>
        <dbReference type="ARBA" id="ARBA00029724"/>
    </source>
</evidence>
<evidence type="ECO:0000256" key="1">
    <source>
        <dbReference type="ARBA" id="ARBA00001823"/>
    </source>
</evidence>
<keyword evidence="7 13" id="KW-0547">Nucleotide-binding</keyword>
<keyword evidence="9 13" id="KW-0067">ATP-binding</keyword>
<dbReference type="NCBIfam" id="TIGR00455">
    <property type="entry name" value="apsK"/>
    <property type="match status" value="1"/>
</dbReference>
<dbReference type="Gene3D" id="3.40.50.300">
    <property type="entry name" value="P-loop containing nucleotide triphosphate hydrolases"/>
    <property type="match status" value="1"/>
</dbReference>
<feature type="binding site" evidence="13">
    <location>
        <begin position="36"/>
        <end position="43"/>
    </location>
    <ligand>
        <name>ATP</name>
        <dbReference type="ChEBI" id="CHEBI:30616"/>
    </ligand>
</feature>
<evidence type="ECO:0000256" key="14">
    <source>
        <dbReference type="RuleBase" id="RU004347"/>
    </source>
</evidence>
<evidence type="ECO:0000256" key="8">
    <source>
        <dbReference type="ARBA" id="ARBA00022777"/>
    </source>
</evidence>
<dbReference type="EC" id="2.7.1.25" evidence="5 13"/>
<keyword evidence="17" id="KW-1185">Reference proteome</keyword>
<dbReference type="Pfam" id="PF01583">
    <property type="entry name" value="APS_kinase"/>
    <property type="match status" value="1"/>
</dbReference>
<evidence type="ECO:0000256" key="7">
    <source>
        <dbReference type="ARBA" id="ARBA00022741"/>
    </source>
</evidence>
<comment type="caution">
    <text evidence="16">The sequence shown here is derived from an EMBL/GenBank/DDBJ whole genome shotgun (WGS) entry which is preliminary data.</text>
</comment>
<comment type="pathway">
    <text evidence="3 13 14">Sulfur metabolism; hydrogen sulfide biosynthesis; sulfite from sulfate: step 2/3.</text>
</comment>
<dbReference type="InterPro" id="IPR002891">
    <property type="entry name" value="APS"/>
</dbReference>
<proteinExistence type="inferred from homology"/>
<evidence type="ECO:0000256" key="6">
    <source>
        <dbReference type="ARBA" id="ARBA00022679"/>
    </source>
</evidence>
<evidence type="ECO:0000256" key="11">
    <source>
        <dbReference type="ARBA" id="ARBA00031393"/>
    </source>
</evidence>
<keyword evidence="8 13" id="KW-0418">Kinase</keyword>
<evidence type="ECO:0000256" key="13">
    <source>
        <dbReference type="HAMAP-Rule" id="MF_00065"/>
    </source>
</evidence>
<name>A0ABU6MGA8_9BACI</name>
<dbReference type="InterPro" id="IPR059117">
    <property type="entry name" value="APS_kinase_dom"/>
</dbReference>
<feature type="domain" description="APS kinase" evidence="15">
    <location>
        <begin position="29"/>
        <end position="178"/>
    </location>
</feature>
<keyword evidence="6 13" id="KW-0808">Transferase</keyword>
<keyword evidence="13" id="KW-0597">Phosphoprotein</keyword>
<dbReference type="InterPro" id="IPR027417">
    <property type="entry name" value="P-loop_NTPase"/>
</dbReference>
<evidence type="ECO:0000259" key="15">
    <source>
        <dbReference type="Pfam" id="PF01583"/>
    </source>
</evidence>
<sequence>MSDAYDKNLAWHFMRIKKEDRQKRRGHNSFVLWFTGLSGSGKSTLASCVEEKLFSMGIATYVLDGDNVRLGLNKDLGFSQQDRTENIRRIGEVSKLFIDAGIVTLTAFISPYKSDRQLVRSLLEEGEFIEIYTKCSIEACEKRDPKGFYKLARQGKISDFTGISSPYQPPRQPEITIDTELQSADEGADDIIQYLIKHEYLTR</sequence>
<dbReference type="SUPFAM" id="SSF52540">
    <property type="entry name" value="P-loop containing nucleoside triphosphate hydrolases"/>
    <property type="match status" value="1"/>
</dbReference>
<evidence type="ECO:0000313" key="17">
    <source>
        <dbReference type="Proteomes" id="UP001341444"/>
    </source>
</evidence>
<dbReference type="EMBL" id="JARMAB010000012">
    <property type="protein sequence ID" value="MED1203448.1"/>
    <property type="molecule type" value="Genomic_DNA"/>
</dbReference>
<dbReference type="Proteomes" id="UP001341444">
    <property type="component" value="Unassembled WGS sequence"/>
</dbReference>
<comment type="similarity">
    <text evidence="4 13 14">Belongs to the APS kinase family.</text>
</comment>
<evidence type="ECO:0000256" key="9">
    <source>
        <dbReference type="ARBA" id="ARBA00022840"/>
    </source>
</evidence>
<evidence type="ECO:0000256" key="3">
    <source>
        <dbReference type="ARBA" id="ARBA00004806"/>
    </source>
</evidence>
<feature type="active site" description="Phosphoserine intermediate" evidence="13">
    <location>
        <position position="110"/>
    </location>
</feature>
<accession>A0ABU6MGA8</accession>
<evidence type="ECO:0000313" key="16">
    <source>
        <dbReference type="EMBL" id="MED1203448.1"/>
    </source>
</evidence>
<evidence type="ECO:0000256" key="4">
    <source>
        <dbReference type="ARBA" id="ARBA00007008"/>
    </source>
</evidence>
<reference evidence="16 17" key="1">
    <citation type="submission" date="2023-03" db="EMBL/GenBank/DDBJ databases">
        <title>Bacillus Genome Sequencing.</title>
        <authorList>
            <person name="Dunlap C."/>
        </authorList>
    </citation>
    <scope>NUCLEOTIDE SEQUENCE [LARGE SCALE GENOMIC DNA]</scope>
    <source>
        <strain evidence="16 17">B-23453</strain>
    </source>
</reference>
<dbReference type="RefSeq" id="WP_066268795.1">
    <property type="nucleotide sequence ID" value="NZ_JARMAB010000012.1"/>
</dbReference>
<dbReference type="HAMAP" id="MF_00065">
    <property type="entry name" value="Adenylyl_sulf_kinase"/>
    <property type="match status" value="1"/>
</dbReference>
<protein>
    <recommendedName>
        <fullName evidence="5 13">Adenylyl-sulfate kinase</fullName>
        <ecNumber evidence="5 13">2.7.1.25</ecNumber>
    </recommendedName>
    <alternativeName>
        <fullName evidence="11 13">APS kinase</fullName>
    </alternativeName>
    <alternativeName>
        <fullName evidence="12 13">ATP adenosine-5'-phosphosulfate 3'-phosphotransferase</fullName>
    </alternativeName>
    <alternativeName>
        <fullName evidence="10 13">Adenosine-5'-phosphosulfate kinase</fullName>
    </alternativeName>
</protein>
<dbReference type="PANTHER" id="PTHR11055:SF1">
    <property type="entry name" value="PAPS SYNTHETASE, ISOFORM D"/>
    <property type="match status" value="1"/>
</dbReference>
<evidence type="ECO:0000256" key="12">
    <source>
        <dbReference type="ARBA" id="ARBA00031464"/>
    </source>
</evidence>
<comment type="function">
    <text evidence="2 13 14">Catalyzes the synthesis of activated sulfate.</text>
</comment>
<evidence type="ECO:0000256" key="2">
    <source>
        <dbReference type="ARBA" id="ARBA00002632"/>
    </source>
</evidence>
<dbReference type="NCBIfam" id="NF003013">
    <property type="entry name" value="PRK03846.1"/>
    <property type="match status" value="1"/>
</dbReference>
<gene>
    <name evidence="13 16" type="primary">cysC</name>
    <name evidence="16" type="ORF">P4T90_10190</name>
</gene>
<evidence type="ECO:0000256" key="5">
    <source>
        <dbReference type="ARBA" id="ARBA00012121"/>
    </source>
</evidence>
<dbReference type="GO" id="GO:0004020">
    <property type="term" value="F:adenylylsulfate kinase activity"/>
    <property type="evidence" value="ECO:0007669"/>
    <property type="project" value="UniProtKB-EC"/>
</dbReference>
<comment type="catalytic activity">
    <reaction evidence="1 13 14">
        <text>adenosine 5'-phosphosulfate + ATP = 3'-phosphoadenylyl sulfate + ADP + H(+)</text>
        <dbReference type="Rhea" id="RHEA:24152"/>
        <dbReference type="ChEBI" id="CHEBI:15378"/>
        <dbReference type="ChEBI" id="CHEBI:30616"/>
        <dbReference type="ChEBI" id="CHEBI:58243"/>
        <dbReference type="ChEBI" id="CHEBI:58339"/>
        <dbReference type="ChEBI" id="CHEBI:456216"/>
        <dbReference type="EC" id="2.7.1.25"/>
    </reaction>
</comment>
<dbReference type="PANTHER" id="PTHR11055">
    <property type="entry name" value="BIFUNCTIONAL 3'-PHOSPHOADENOSINE 5'-PHOSPHOSULFATE SYNTHASE"/>
    <property type="match status" value="1"/>
</dbReference>